<evidence type="ECO:0000313" key="3">
    <source>
        <dbReference type="Proteomes" id="UP001633002"/>
    </source>
</evidence>
<evidence type="ECO:0000313" key="2">
    <source>
        <dbReference type="EMBL" id="KAL3701365.1"/>
    </source>
</evidence>
<comment type="caution">
    <text evidence="2">The sequence shown here is derived from an EMBL/GenBank/DDBJ whole genome shotgun (WGS) entry which is preliminary data.</text>
</comment>
<dbReference type="EMBL" id="JBJQOH010000001">
    <property type="protein sequence ID" value="KAL3701365.1"/>
    <property type="molecule type" value="Genomic_DNA"/>
</dbReference>
<sequence>MSEVVGSSQGAREKPEGSLSGEDVNFNWGIGGDVDSNRGNAPPKSPKPGGVLRSILEKCKIKKSIPLPPVPLCAMKPTTAVRPIQTRNDIERLKDSVATLGYLEDHQAFFCQPYDMNGEEVLITEEEIKSDWDPHWVAQYMKFEDEIRGTDWDFLIRRRLFVWDGNHRWNEWTMYAEENRDLLSHLRVKTILIDGRGKDILLSIHFTTMNR</sequence>
<proteinExistence type="predicted"/>
<dbReference type="AlphaFoldDB" id="A0ABD3IG05"/>
<protein>
    <submittedName>
        <fullName evidence="2">Uncharacterized protein</fullName>
    </submittedName>
</protein>
<evidence type="ECO:0000256" key="1">
    <source>
        <dbReference type="SAM" id="MobiDB-lite"/>
    </source>
</evidence>
<accession>A0ABD3IG05</accession>
<gene>
    <name evidence="2" type="ORF">R1sor_019387</name>
</gene>
<dbReference type="Proteomes" id="UP001633002">
    <property type="component" value="Unassembled WGS sequence"/>
</dbReference>
<organism evidence="2 3">
    <name type="scientific">Riccia sorocarpa</name>
    <dbReference type="NCBI Taxonomy" id="122646"/>
    <lineage>
        <taxon>Eukaryota</taxon>
        <taxon>Viridiplantae</taxon>
        <taxon>Streptophyta</taxon>
        <taxon>Embryophyta</taxon>
        <taxon>Marchantiophyta</taxon>
        <taxon>Marchantiopsida</taxon>
        <taxon>Marchantiidae</taxon>
        <taxon>Marchantiales</taxon>
        <taxon>Ricciaceae</taxon>
        <taxon>Riccia</taxon>
    </lineage>
</organism>
<reference evidence="2 3" key="1">
    <citation type="submission" date="2024-09" db="EMBL/GenBank/DDBJ databases">
        <title>Chromosome-scale assembly of Riccia sorocarpa.</title>
        <authorList>
            <person name="Paukszto L."/>
        </authorList>
    </citation>
    <scope>NUCLEOTIDE SEQUENCE [LARGE SCALE GENOMIC DNA]</scope>
    <source>
        <strain evidence="2">LP-2024</strain>
        <tissue evidence="2">Aerial parts of the thallus</tissue>
    </source>
</reference>
<feature type="compositionally biased region" description="Polar residues" evidence="1">
    <location>
        <begin position="1"/>
        <end position="10"/>
    </location>
</feature>
<keyword evidence="3" id="KW-1185">Reference proteome</keyword>
<feature type="region of interest" description="Disordered" evidence="1">
    <location>
        <begin position="1"/>
        <end position="50"/>
    </location>
</feature>
<name>A0ABD3IG05_9MARC</name>